<dbReference type="EMBL" id="BNAT01000023">
    <property type="protein sequence ID" value="GHE39284.1"/>
    <property type="molecule type" value="Genomic_DNA"/>
</dbReference>
<evidence type="ECO:0000313" key="3">
    <source>
        <dbReference type="Proteomes" id="UP000603227"/>
    </source>
</evidence>
<evidence type="ECO:0000313" key="2">
    <source>
        <dbReference type="EMBL" id="GHE39284.1"/>
    </source>
</evidence>
<reference evidence="2" key="1">
    <citation type="journal article" date="2014" name="Int. J. Syst. Evol. Microbiol.">
        <title>Complete genome sequence of Corynebacterium casei LMG S-19264T (=DSM 44701T), isolated from a smear-ripened cheese.</title>
        <authorList>
            <consortium name="US DOE Joint Genome Institute (JGI-PGF)"/>
            <person name="Walter F."/>
            <person name="Albersmeier A."/>
            <person name="Kalinowski J."/>
            <person name="Ruckert C."/>
        </authorList>
    </citation>
    <scope>NUCLEOTIDE SEQUENCE</scope>
    <source>
        <strain evidence="2">CGMCC 4.7403</strain>
    </source>
</reference>
<protein>
    <recommendedName>
        <fullName evidence="1">Beta-lactamase-related domain-containing protein</fullName>
    </recommendedName>
</protein>
<evidence type="ECO:0000259" key="1">
    <source>
        <dbReference type="Pfam" id="PF00144"/>
    </source>
</evidence>
<accession>A0A918Z9A7</accession>
<feature type="domain" description="Beta-lactamase-related" evidence="1">
    <location>
        <begin position="9"/>
        <end position="111"/>
    </location>
</feature>
<sequence>MWGTTDGWAAGAIISTTADLERFTNALFQGRIVRRGPPLEEMFTLPQVTDFKTGAPAAYSVGLSMKKLGGREVWGKTGGRWGYTTVIASTRDGSRTLVYSVNATDAKGQDMNKVAQSVMVATYGRT</sequence>
<dbReference type="AlphaFoldDB" id="A0A918Z9A7"/>
<dbReference type="SUPFAM" id="SSF56601">
    <property type="entry name" value="beta-lactamase/transpeptidase-like"/>
    <property type="match status" value="1"/>
</dbReference>
<reference evidence="2" key="2">
    <citation type="submission" date="2020-09" db="EMBL/GenBank/DDBJ databases">
        <authorList>
            <person name="Sun Q."/>
            <person name="Zhou Y."/>
        </authorList>
    </citation>
    <scope>NUCLEOTIDE SEQUENCE</scope>
    <source>
        <strain evidence="2">CGMCC 4.7403</strain>
    </source>
</reference>
<name>A0A918Z9A7_9ACTN</name>
<keyword evidence="3" id="KW-1185">Reference proteome</keyword>
<gene>
    <name evidence="2" type="ORF">GCM10017771_58000</name>
</gene>
<dbReference type="Gene3D" id="3.40.710.10">
    <property type="entry name" value="DD-peptidase/beta-lactamase superfamily"/>
    <property type="match status" value="1"/>
</dbReference>
<proteinExistence type="predicted"/>
<dbReference type="Pfam" id="PF00144">
    <property type="entry name" value="Beta-lactamase"/>
    <property type="match status" value="1"/>
</dbReference>
<comment type="caution">
    <text evidence="2">The sequence shown here is derived from an EMBL/GenBank/DDBJ whole genome shotgun (WGS) entry which is preliminary data.</text>
</comment>
<dbReference type="Proteomes" id="UP000603227">
    <property type="component" value="Unassembled WGS sequence"/>
</dbReference>
<dbReference type="InterPro" id="IPR001466">
    <property type="entry name" value="Beta-lactam-related"/>
</dbReference>
<dbReference type="InterPro" id="IPR012338">
    <property type="entry name" value="Beta-lactam/transpept-like"/>
</dbReference>
<organism evidence="2 3">
    <name type="scientific">Streptomyces capitiformicae</name>
    <dbReference type="NCBI Taxonomy" id="2014920"/>
    <lineage>
        <taxon>Bacteria</taxon>
        <taxon>Bacillati</taxon>
        <taxon>Actinomycetota</taxon>
        <taxon>Actinomycetes</taxon>
        <taxon>Kitasatosporales</taxon>
        <taxon>Streptomycetaceae</taxon>
        <taxon>Streptomyces</taxon>
    </lineage>
</organism>